<organism evidence="1 2">
    <name type="scientific">Deinococcus radiotolerans</name>
    <dbReference type="NCBI Taxonomy" id="1309407"/>
    <lineage>
        <taxon>Bacteria</taxon>
        <taxon>Thermotogati</taxon>
        <taxon>Deinococcota</taxon>
        <taxon>Deinococci</taxon>
        <taxon>Deinococcales</taxon>
        <taxon>Deinococcaceae</taxon>
        <taxon>Deinococcus</taxon>
    </lineage>
</organism>
<dbReference type="EMBL" id="BMPE01000021">
    <property type="protein sequence ID" value="GGL15641.1"/>
    <property type="molecule type" value="Genomic_DNA"/>
</dbReference>
<dbReference type="Proteomes" id="UP000604341">
    <property type="component" value="Unassembled WGS sequence"/>
</dbReference>
<evidence type="ECO:0000313" key="2">
    <source>
        <dbReference type="Proteomes" id="UP000604341"/>
    </source>
</evidence>
<protein>
    <submittedName>
        <fullName evidence="1">Uncharacterized protein</fullName>
    </submittedName>
</protein>
<name>A0ABQ2FQ79_9DEIO</name>
<gene>
    <name evidence="1" type="ORF">GCM10010844_38220</name>
</gene>
<reference evidence="2" key="1">
    <citation type="journal article" date="2019" name="Int. J. Syst. Evol. Microbiol.">
        <title>The Global Catalogue of Microorganisms (GCM) 10K type strain sequencing project: providing services to taxonomists for standard genome sequencing and annotation.</title>
        <authorList>
            <consortium name="The Broad Institute Genomics Platform"/>
            <consortium name="The Broad Institute Genome Sequencing Center for Infectious Disease"/>
            <person name="Wu L."/>
            <person name="Ma J."/>
        </authorList>
    </citation>
    <scope>NUCLEOTIDE SEQUENCE [LARGE SCALE GENOMIC DNA]</scope>
    <source>
        <strain evidence="2">JCM 19173</strain>
    </source>
</reference>
<evidence type="ECO:0000313" key="1">
    <source>
        <dbReference type="EMBL" id="GGL15641.1"/>
    </source>
</evidence>
<accession>A0ABQ2FQ79</accession>
<keyword evidence="2" id="KW-1185">Reference proteome</keyword>
<comment type="caution">
    <text evidence="1">The sequence shown here is derived from an EMBL/GenBank/DDBJ whole genome shotgun (WGS) entry which is preliminary data.</text>
</comment>
<sequence length="51" mass="5756">MPAAPPEPLPYLTGLLRELYPCAVREARVRAAHVHRALARGSTYARKRRCL</sequence>
<proteinExistence type="predicted"/>